<evidence type="ECO:0000313" key="17">
    <source>
        <dbReference type="Proteomes" id="UP000016924"/>
    </source>
</evidence>
<sequence>MASMVASLLPPHQGLLPNWLLLVSIVSVANSAQAYATLTYTARVYSGTTSPSSKNSSLKPSPTTPNLTTVSPVTPLSARTFGTWTLLSSIIRLYAAYNIDDPVVYQLALWTYAVAGFHFFSEWLYFGTARWGAGLAGPVFVSTGSLAWMLSQWGWYVR</sequence>
<dbReference type="InterPro" id="IPR005352">
    <property type="entry name" value="Erg28"/>
</dbReference>
<evidence type="ECO:0000313" key="16">
    <source>
        <dbReference type="EMBL" id="EON66030.1"/>
    </source>
</evidence>
<evidence type="ECO:0000256" key="1">
    <source>
        <dbReference type="ARBA" id="ARBA00004477"/>
    </source>
</evidence>
<dbReference type="eggNOG" id="KOG3455">
    <property type="taxonomic scope" value="Eukaryota"/>
</dbReference>
<evidence type="ECO:0000256" key="4">
    <source>
        <dbReference type="ARBA" id="ARBA00022692"/>
    </source>
</evidence>
<dbReference type="AlphaFoldDB" id="R7YVT3"/>
<dbReference type="PANTHER" id="PTHR15451">
    <property type="entry name" value="ERGOSTEROL BIOSYNTHETIC PROTEIN 28-RELATED"/>
    <property type="match status" value="1"/>
</dbReference>
<evidence type="ECO:0008006" key="18">
    <source>
        <dbReference type="Google" id="ProtNLM"/>
    </source>
</evidence>
<evidence type="ECO:0000256" key="3">
    <source>
        <dbReference type="ARBA" id="ARBA00022516"/>
    </source>
</evidence>
<evidence type="ECO:0000256" key="15">
    <source>
        <dbReference type="SAM" id="SignalP"/>
    </source>
</evidence>
<feature type="chain" id="PRO_5004450844" description="Ergosterol biosynthesis protein" evidence="15">
    <location>
        <begin position="35"/>
        <end position="158"/>
    </location>
</feature>
<evidence type="ECO:0000256" key="13">
    <source>
        <dbReference type="SAM" id="MobiDB-lite"/>
    </source>
</evidence>
<keyword evidence="12" id="KW-0753">Steroid metabolism</keyword>
<evidence type="ECO:0000256" key="7">
    <source>
        <dbReference type="ARBA" id="ARBA00022989"/>
    </source>
</evidence>
<reference evidence="17" key="1">
    <citation type="submission" date="2012-06" db="EMBL/GenBank/DDBJ databases">
        <title>The genome sequence of Coniosporium apollinis CBS 100218.</title>
        <authorList>
            <consortium name="The Broad Institute Genome Sequencing Platform"/>
            <person name="Cuomo C."/>
            <person name="Gorbushina A."/>
            <person name="Noack S."/>
            <person name="Walker B."/>
            <person name="Young S.K."/>
            <person name="Zeng Q."/>
            <person name="Gargeya S."/>
            <person name="Fitzgerald M."/>
            <person name="Haas B."/>
            <person name="Abouelleil A."/>
            <person name="Alvarado L."/>
            <person name="Arachchi H.M."/>
            <person name="Berlin A.M."/>
            <person name="Chapman S.B."/>
            <person name="Goldberg J."/>
            <person name="Griggs A."/>
            <person name="Gujja S."/>
            <person name="Hansen M."/>
            <person name="Howarth C."/>
            <person name="Imamovic A."/>
            <person name="Larimer J."/>
            <person name="McCowan C."/>
            <person name="Montmayeur A."/>
            <person name="Murphy C."/>
            <person name="Neiman D."/>
            <person name="Pearson M."/>
            <person name="Priest M."/>
            <person name="Roberts A."/>
            <person name="Saif S."/>
            <person name="Shea T."/>
            <person name="Sisk P."/>
            <person name="Sykes S."/>
            <person name="Wortman J."/>
            <person name="Nusbaum C."/>
            <person name="Birren B."/>
        </authorList>
    </citation>
    <scope>NUCLEOTIDE SEQUENCE [LARGE SCALE GENOMIC DNA]</scope>
    <source>
        <strain evidence="17">CBS 100218</strain>
    </source>
</reference>
<comment type="similarity">
    <text evidence="2">Belongs to the ERG28 family.</text>
</comment>
<evidence type="ECO:0000256" key="6">
    <source>
        <dbReference type="ARBA" id="ARBA00022955"/>
    </source>
</evidence>
<keyword evidence="3" id="KW-0444">Lipid biosynthesis</keyword>
<keyword evidence="15" id="KW-0732">Signal</keyword>
<evidence type="ECO:0000256" key="10">
    <source>
        <dbReference type="ARBA" id="ARBA00023136"/>
    </source>
</evidence>
<name>R7YVT3_CONA1</name>
<evidence type="ECO:0000256" key="2">
    <source>
        <dbReference type="ARBA" id="ARBA00005377"/>
    </source>
</evidence>
<evidence type="ECO:0000256" key="5">
    <source>
        <dbReference type="ARBA" id="ARBA00022824"/>
    </source>
</evidence>
<evidence type="ECO:0000256" key="14">
    <source>
        <dbReference type="SAM" id="Phobius"/>
    </source>
</evidence>
<feature type="transmembrane region" description="Helical" evidence="14">
    <location>
        <begin position="107"/>
        <end position="125"/>
    </location>
</feature>
<dbReference type="Proteomes" id="UP000016924">
    <property type="component" value="Unassembled WGS sequence"/>
</dbReference>
<keyword evidence="7 14" id="KW-1133">Transmembrane helix</keyword>
<gene>
    <name evidence="16" type="ORF">W97_05273</name>
</gene>
<keyword evidence="11" id="KW-1207">Sterol metabolism</keyword>
<dbReference type="GO" id="GO:0016126">
    <property type="term" value="P:sterol biosynthetic process"/>
    <property type="evidence" value="ECO:0007669"/>
    <property type="project" value="UniProtKB-KW"/>
</dbReference>
<evidence type="ECO:0000256" key="9">
    <source>
        <dbReference type="ARBA" id="ARBA00023098"/>
    </source>
</evidence>
<evidence type="ECO:0000256" key="11">
    <source>
        <dbReference type="ARBA" id="ARBA00023166"/>
    </source>
</evidence>
<dbReference type="EMBL" id="JH767578">
    <property type="protein sequence ID" value="EON66030.1"/>
    <property type="molecule type" value="Genomic_DNA"/>
</dbReference>
<keyword evidence="9" id="KW-0443">Lipid metabolism</keyword>
<feature type="signal peptide" evidence="15">
    <location>
        <begin position="1"/>
        <end position="34"/>
    </location>
</feature>
<accession>R7YVT3</accession>
<keyword evidence="17" id="KW-1185">Reference proteome</keyword>
<dbReference type="HOGENOM" id="CLU_114589_0_0_1"/>
<dbReference type="GeneID" id="19902584"/>
<dbReference type="PANTHER" id="PTHR15451:SF19">
    <property type="entry name" value="ERGOSTEROL BIOSYNTHETIC PROTEIN 28 HOMOLOG"/>
    <property type="match status" value="1"/>
</dbReference>
<comment type="subcellular location">
    <subcellularLocation>
        <location evidence="1">Endoplasmic reticulum membrane</location>
        <topology evidence="1">Multi-pass membrane protein</topology>
    </subcellularLocation>
</comment>
<evidence type="ECO:0000256" key="8">
    <source>
        <dbReference type="ARBA" id="ARBA00023011"/>
    </source>
</evidence>
<dbReference type="GO" id="GO:0005789">
    <property type="term" value="C:endoplasmic reticulum membrane"/>
    <property type="evidence" value="ECO:0007669"/>
    <property type="project" value="UniProtKB-SubCell"/>
</dbReference>
<evidence type="ECO:0000256" key="12">
    <source>
        <dbReference type="ARBA" id="ARBA00023221"/>
    </source>
</evidence>
<dbReference type="STRING" id="1168221.R7YVT3"/>
<dbReference type="RefSeq" id="XP_007781347.1">
    <property type="nucleotide sequence ID" value="XM_007783157.1"/>
</dbReference>
<proteinExistence type="inferred from homology"/>
<dbReference type="GO" id="GO:0030674">
    <property type="term" value="F:protein-macromolecule adaptor activity"/>
    <property type="evidence" value="ECO:0007669"/>
    <property type="project" value="TreeGrafter"/>
</dbReference>
<dbReference type="OMA" id="NIAIWTY"/>
<dbReference type="OrthoDB" id="6485510at2759"/>
<keyword evidence="10 14" id="KW-0472">Membrane</keyword>
<dbReference type="Pfam" id="PF03694">
    <property type="entry name" value="Erg28"/>
    <property type="match status" value="1"/>
</dbReference>
<feature type="transmembrane region" description="Helical" evidence="14">
    <location>
        <begin position="131"/>
        <end position="150"/>
    </location>
</feature>
<keyword evidence="5" id="KW-0256">Endoplasmic reticulum</keyword>
<keyword evidence="4 14" id="KW-0812">Transmembrane</keyword>
<protein>
    <recommendedName>
        <fullName evidence="18">Ergosterol biosynthesis protein</fullName>
    </recommendedName>
</protein>
<feature type="region of interest" description="Disordered" evidence="13">
    <location>
        <begin position="48"/>
        <end position="67"/>
    </location>
</feature>
<keyword evidence="8" id="KW-0756">Sterol biosynthesis</keyword>
<keyword evidence="6" id="KW-0752">Steroid biosynthesis</keyword>
<organism evidence="16 17">
    <name type="scientific">Coniosporium apollinis (strain CBS 100218)</name>
    <name type="common">Rock-inhabiting black yeast</name>
    <dbReference type="NCBI Taxonomy" id="1168221"/>
    <lineage>
        <taxon>Eukaryota</taxon>
        <taxon>Fungi</taxon>
        <taxon>Dikarya</taxon>
        <taxon>Ascomycota</taxon>
        <taxon>Pezizomycotina</taxon>
        <taxon>Dothideomycetes</taxon>
        <taxon>Dothideomycetes incertae sedis</taxon>
        <taxon>Coniosporium</taxon>
    </lineage>
</organism>